<reference evidence="1" key="1">
    <citation type="submission" date="2021-02" db="EMBL/GenBank/DDBJ databases">
        <authorList>
            <person name="Nowell W R."/>
        </authorList>
    </citation>
    <scope>NUCLEOTIDE SEQUENCE</scope>
</reference>
<evidence type="ECO:0000313" key="1">
    <source>
        <dbReference type="EMBL" id="CAF3917813.1"/>
    </source>
</evidence>
<sequence>MGSHHVTINPLEGVHDEHKELLEEEQGRLKQQDTSLLGTAQNILCSTIILIEVQLKDSNNPNLEQIIEYVRSTTHGEIFFEKPR</sequence>
<dbReference type="EMBL" id="CAJOBH010002672">
    <property type="protein sequence ID" value="CAF3917813.1"/>
    <property type="molecule type" value="Genomic_DNA"/>
</dbReference>
<name>A0A8S2LUR9_9BILA</name>
<evidence type="ECO:0000313" key="2">
    <source>
        <dbReference type="Proteomes" id="UP000681967"/>
    </source>
</evidence>
<dbReference type="Proteomes" id="UP000681967">
    <property type="component" value="Unassembled WGS sequence"/>
</dbReference>
<gene>
    <name evidence="1" type="ORF">BYL167_LOCUS9333</name>
</gene>
<proteinExistence type="predicted"/>
<dbReference type="AlphaFoldDB" id="A0A8S2LUR9"/>
<comment type="caution">
    <text evidence="1">The sequence shown here is derived from an EMBL/GenBank/DDBJ whole genome shotgun (WGS) entry which is preliminary data.</text>
</comment>
<protein>
    <submittedName>
        <fullName evidence="1">Uncharacterized protein</fullName>
    </submittedName>
</protein>
<organism evidence="1 2">
    <name type="scientific">Rotaria magnacalcarata</name>
    <dbReference type="NCBI Taxonomy" id="392030"/>
    <lineage>
        <taxon>Eukaryota</taxon>
        <taxon>Metazoa</taxon>
        <taxon>Spiralia</taxon>
        <taxon>Gnathifera</taxon>
        <taxon>Rotifera</taxon>
        <taxon>Eurotatoria</taxon>
        <taxon>Bdelloidea</taxon>
        <taxon>Philodinida</taxon>
        <taxon>Philodinidae</taxon>
        <taxon>Rotaria</taxon>
    </lineage>
</organism>
<accession>A0A8S2LUR9</accession>